<feature type="compositionally biased region" description="Polar residues" evidence="1">
    <location>
        <begin position="65"/>
        <end position="77"/>
    </location>
</feature>
<evidence type="ECO:0000313" key="3">
    <source>
        <dbReference type="Proteomes" id="UP000814243"/>
    </source>
</evidence>
<accession>A0A922M9V0</accession>
<gene>
    <name evidence="2" type="ORF">HF086_008505</name>
</gene>
<feature type="compositionally biased region" description="Polar residues" evidence="1">
    <location>
        <begin position="113"/>
        <end position="132"/>
    </location>
</feature>
<feature type="compositionally biased region" description="Basic and acidic residues" evidence="1">
    <location>
        <begin position="159"/>
        <end position="180"/>
    </location>
</feature>
<proteinExistence type="predicted"/>
<reference evidence="2" key="1">
    <citation type="journal article" date="2021" name="G3 (Bethesda)">
        <title>Genome and transcriptome analysis of the beet armyworm Spodoptera exigua reveals targets for pest control. .</title>
        <authorList>
            <person name="Simon S."/>
            <person name="Breeschoten T."/>
            <person name="Jansen H.J."/>
            <person name="Dirks R.P."/>
            <person name="Schranz M.E."/>
            <person name="Ros V.I.D."/>
        </authorList>
    </citation>
    <scope>NUCLEOTIDE SEQUENCE</scope>
    <source>
        <strain evidence="2">TB_SE_WUR_2020</strain>
    </source>
</reference>
<organism evidence="2 3">
    <name type="scientific">Spodoptera exigua</name>
    <name type="common">Beet armyworm</name>
    <name type="synonym">Noctua fulgens</name>
    <dbReference type="NCBI Taxonomy" id="7107"/>
    <lineage>
        <taxon>Eukaryota</taxon>
        <taxon>Metazoa</taxon>
        <taxon>Ecdysozoa</taxon>
        <taxon>Arthropoda</taxon>
        <taxon>Hexapoda</taxon>
        <taxon>Insecta</taxon>
        <taxon>Pterygota</taxon>
        <taxon>Neoptera</taxon>
        <taxon>Endopterygota</taxon>
        <taxon>Lepidoptera</taxon>
        <taxon>Glossata</taxon>
        <taxon>Ditrysia</taxon>
        <taxon>Noctuoidea</taxon>
        <taxon>Noctuidae</taxon>
        <taxon>Amphipyrinae</taxon>
        <taxon>Spodoptera</taxon>
    </lineage>
</organism>
<feature type="region of interest" description="Disordered" evidence="1">
    <location>
        <begin position="49"/>
        <end position="180"/>
    </location>
</feature>
<feature type="compositionally biased region" description="Low complexity" evidence="1">
    <location>
        <begin position="84"/>
        <end position="98"/>
    </location>
</feature>
<dbReference type="AlphaFoldDB" id="A0A922M9V0"/>
<evidence type="ECO:0000256" key="1">
    <source>
        <dbReference type="SAM" id="MobiDB-lite"/>
    </source>
</evidence>
<comment type="caution">
    <text evidence="2">The sequence shown here is derived from an EMBL/GenBank/DDBJ whole genome shotgun (WGS) entry which is preliminary data.</text>
</comment>
<evidence type="ECO:0000313" key="2">
    <source>
        <dbReference type="EMBL" id="KAH9632678.1"/>
    </source>
</evidence>
<protein>
    <submittedName>
        <fullName evidence="2">Uncharacterized protein</fullName>
    </submittedName>
</protein>
<sequence length="180" mass="20197">MSKREQIKINYDKTANTLKRLSQGDRATLVCNGDRKPVTVVAQAPQPRSYIVEDERGGRYRRTRSQLITRTASSAVTRETARQPPKSEFSSRSPSIISMTGFRRRRRKPKPIGSQNAAVTTQAQGSPASSESVMLDVSGDYESPVSTRDQSCTSSSHEVPIERSKERTARMLTHRFHDNE</sequence>
<name>A0A922M9V0_SPOEX</name>
<feature type="compositionally biased region" description="Polar residues" evidence="1">
    <location>
        <begin position="144"/>
        <end position="157"/>
    </location>
</feature>
<dbReference type="EMBL" id="JACEFF010000699">
    <property type="protein sequence ID" value="KAH9632678.1"/>
    <property type="molecule type" value="Genomic_DNA"/>
</dbReference>
<dbReference type="Proteomes" id="UP000814243">
    <property type="component" value="Unassembled WGS sequence"/>
</dbReference>